<organism evidence="3 4">
    <name type="scientific">Amphibalanus amphitrite</name>
    <name type="common">Striped barnacle</name>
    <name type="synonym">Balanus amphitrite</name>
    <dbReference type="NCBI Taxonomy" id="1232801"/>
    <lineage>
        <taxon>Eukaryota</taxon>
        <taxon>Metazoa</taxon>
        <taxon>Ecdysozoa</taxon>
        <taxon>Arthropoda</taxon>
        <taxon>Crustacea</taxon>
        <taxon>Multicrustacea</taxon>
        <taxon>Cirripedia</taxon>
        <taxon>Thoracica</taxon>
        <taxon>Thoracicalcarea</taxon>
        <taxon>Balanomorpha</taxon>
        <taxon>Balanoidea</taxon>
        <taxon>Balanidae</taxon>
        <taxon>Amphibalaninae</taxon>
        <taxon>Amphibalanus</taxon>
    </lineage>
</organism>
<comment type="caution">
    <text evidence="3">The sequence shown here is derived from an EMBL/GenBank/DDBJ whole genome shotgun (WGS) entry which is preliminary data.</text>
</comment>
<gene>
    <name evidence="3" type="ORF">FJT64_025287</name>
</gene>
<evidence type="ECO:0000256" key="2">
    <source>
        <dbReference type="SAM" id="Phobius"/>
    </source>
</evidence>
<name>A0A6A4W7Z1_AMPAM</name>
<dbReference type="AlphaFoldDB" id="A0A6A4W7Z1"/>
<reference evidence="3 4" key="1">
    <citation type="submission" date="2019-07" db="EMBL/GenBank/DDBJ databases">
        <title>Draft genome assembly of a fouling barnacle, Amphibalanus amphitrite (Darwin, 1854): The first reference genome for Thecostraca.</title>
        <authorList>
            <person name="Kim W."/>
        </authorList>
    </citation>
    <scope>NUCLEOTIDE SEQUENCE [LARGE SCALE GENOMIC DNA]</scope>
    <source>
        <strain evidence="3">SNU_AA5</strain>
        <tissue evidence="3">Soma without cirri and trophi</tissue>
    </source>
</reference>
<feature type="transmembrane region" description="Helical" evidence="2">
    <location>
        <begin position="109"/>
        <end position="127"/>
    </location>
</feature>
<feature type="compositionally biased region" description="Polar residues" evidence="1">
    <location>
        <begin position="44"/>
        <end position="56"/>
    </location>
</feature>
<protein>
    <submittedName>
        <fullName evidence="3">Uncharacterized protein</fullName>
    </submittedName>
</protein>
<keyword evidence="4" id="KW-1185">Reference proteome</keyword>
<evidence type="ECO:0000256" key="1">
    <source>
        <dbReference type="SAM" id="MobiDB-lite"/>
    </source>
</evidence>
<evidence type="ECO:0000313" key="3">
    <source>
        <dbReference type="EMBL" id="KAF0302605.1"/>
    </source>
</evidence>
<dbReference type="Proteomes" id="UP000440578">
    <property type="component" value="Unassembled WGS sequence"/>
</dbReference>
<keyword evidence="2" id="KW-0472">Membrane</keyword>
<proteinExistence type="predicted"/>
<feature type="region of interest" description="Disordered" evidence="1">
    <location>
        <begin position="40"/>
        <end position="62"/>
    </location>
</feature>
<keyword evidence="2" id="KW-1133">Transmembrane helix</keyword>
<sequence length="256" mass="28962">MLTVFGIICNFAIARSRPSSNSSQLRLLIEANGLNDGRIHDLRNLSSEPTNETSNPKTRHKRSSYTEYDYYKDTEYYNYYGIEDPYYDENKTAEAEFNFEKSLDTRTQVLIVLSIIGLLWLFCIWQVCCYPVLRLCGWYCTYWGTIIRMAIDSCRGIDPRYRMMEKMVTSMGYAMPSYSEWKQWMAAYEDMMLSMAEGQCEGITDMVKGFKGAMGPLGQMMGQGADQIGNAGAVIGGIGDGLMDYASGMPTGGIMF</sequence>
<evidence type="ECO:0000313" key="4">
    <source>
        <dbReference type="Proteomes" id="UP000440578"/>
    </source>
</evidence>
<accession>A0A6A4W7Z1</accession>
<dbReference type="EMBL" id="VIIS01001041">
    <property type="protein sequence ID" value="KAF0302605.1"/>
    <property type="molecule type" value="Genomic_DNA"/>
</dbReference>
<keyword evidence="2" id="KW-0812">Transmembrane</keyword>